<feature type="region of interest" description="Disordered" evidence="1">
    <location>
        <begin position="417"/>
        <end position="452"/>
    </location>
</feature>
<feature type="region of interest" description="Disordered" evidence="1">
    <location>
        <begin position="606"/>
        <end position="626"/>
    </location>
</feature>
<comment type="caution">
    <text evidence="2">The sequence shown here is derived from an EMBL/GenBank/DDBJ whole genome shotgun (WGS) entry which is preliminary data.</text>
</comment>
<organism evidence="2 3">
    <name type="scientific">Penaeus vannamei</name>
    <name type="common">Whiteleg shrimp</name>
    <name type="synonym">Litopenaeus vannamei</name>
    <dbReference type="NCBI Taxonomy" id="6689"/>
    <lineage>
        <taxon>Eukaryota</taxon>
        <taxon>Metazoa</taxon>
        <taxon>Ecdysozoa</taxon>
        <taxon>Arthropoda</taxon>
        <taxon>Crustacea</taxon>
        <taxon>Multicrustacea</taxon>
        <taxon>Malacostraca</taxon>
        <taxon>Eumalacostraca</taxon>
        <taxon>Eucarida</taxon>
        <taxon>Decapoda</taxon>
        <taxon>Dendrobranchiata</taxon>
        <taxon>Penaeoidea</taxon>
        <taxon>Penaeidae</taxon>
        <taxon>Penaeus</taxon>
    </lineage>
</organism>
<accession>A0A423TGT9</accession>
<sequence>MRLKRTHKPAREQVLHTHLSEAKTDWCFPVAMAGYYHRPITSFATSAKISDVGVCRSLFTINGVPTKNVFSLVKTSENGVLVNESGFHVNPGTKPRAAVTYGEKEIAAAARAVRQLVHKRASSSGPDTDDYGVLGALLPRLVSFAHPEGEEEAPAGTKQAQARPHVRGRSRIDAGGGVLTFVPCVIAPYDQPASFAACVRRRLTKRNSLRISFIGDSKVRNIFKEFLNRTDKALNYRIRFEPTFDNKTLNFGETLKHFLKLRRRDMIATSDAAPGLIVTMSFRTFSGIPRPTAIAAMREVSQLRRWARGEEPAPQLLVLGYTSWAIHQHRVVENQLAVQERLLEMHQAIAPHLQKLSEFTRVLVLPQSRVRPHGQTIMIQRADISNSNFDWSEKMFLQMLQRYNSRIGSREELVNGISAAKGEPPRDDHAPDEGTNRLSGSPQDQLIPGTTASGPWWWDSSLPINLAEIEECNELHRRGLTGDEAYTGPPLQCVDQHHAGAGTSTDLVTMLLNLLCNSFLEVNEDNVFSLVETSENGVLVNESGFHVNPGTKPRTAVPYGEEEIAAAAREVRQLVHKRASSSGPDTDDYGVLGALLPRLVSFAHPEGEEEAPAGTKQAQARPHVRGRSRIDAGGGVLPFVPCVIAPYDQPASFAACVRRGERKGSFWIYFMRDSKIR</sequence>
<dbReference type="EMBL" id="QCYY01001747">
    <property type="protein sequence ID" value="ROT75669.1"/>
    <property type="molecule type" value="Genomic_DNA"/>
</dbReference>
<protein>
    <submittedName>
        <fullName evidence="2">Uncharacterized protein</fullName>
    </submittedName>
</protein>
<feature type="compositionally biased region" description="Basic and acidic residues" evidence="1">
    <location>
        <begin position="423"/>
        <end position="435"/>
    </location>
</feature>
<reference evidence="2 3" key="2">
    <citation type="submission" date="2019-01" db="EMBL/GenBank/DDBJ databases">
        <title>The decoding of complex shrimp genome reveals the adaptation for benthos swimmer, frequently molting mechanism and breeding impact on genome.</title>
        <authorList>
            <person name="Sun Y."/>
            <person name="Gao Y."/>
            <person name="Yu Y."/>
        </authorList>
    </citation>
    <scope>NUCLEOTIDE SEQUENCE [LARGE SCALE GENOMIC DNA]</scope>
    <source>
        <tissue evidence="2">Muscle</tissue>
    </source>
</reference>
<dbReference type="AlphaFoldDB" id="A0A423TGT9"/>
<evidence type="ECO:0000256" key="1">
    <source>
        <dbReference type="SAM" id="MobiDB-lite"/>
    </source>
</evidence>
<proteinExistence type="predicted"/>
<keyword evidence="3" id="KW-1185">Reference proteome</keyword>
<feature type="compositionally biased region" description="Polar residues" evidence="1">
    <location>
        <begin position="436"/>
        <end position="452"/>
    </location>
</feature>
<reference evidence="2 3" key="1">
    <citation type="submission" date="2018-04" db="EMBL/GenBank/DDBJ databases">
        <authorList>
            <person name="Zhang X."/>
            <person name="Yuan J."/>
            <person name="Li F."/>
            <person name="Xiang J."/>
        </authorList>
    </citation>
    <scope>NUCLEOTIDE SEQUENCE [LARGE SCALE GENOMIC DNA]</scope>
    <source>
        <tissue evidence="2">Muscle</tissue>
    </source>
</reference>
<dbReference type="OrthoDB" id="6376360at2759"/>
<name>A0A423TGT9_PENVA</name>
<evidence type="ECO:0000313" key="3">
    <source>
        <dbReference type="Proteomes" id="UP000283509"/>
    </source>
</evidence>
<evidence type="ECO:0000313" key="2">
    <source>
        <dbReference type="EMBL" id="ROT75669.1"/>
    </source>
</evidence>
<dbReference type="Proteomes" id="UP000283509">
    <property type="component" value="Unassembled WGS sequence"/>
</dbReference>
<gene>
    <name evidence="2" type="ORF">C7M84_005775</name>
</gene>